<dbReference type="EMBL" id="WJXZ01000004">
    <property type="protein sequence ID" value="MRS61061.1"/>
    <property type="molecule type" value="Genomic_DNA"/>
</dbReference>
<dbReference type="PANTHER" id="PTHR37029:SF1">
    <property type="entry name" value="SSR1768 PROTEIN"/>
    <property type="match status" value="1"/>
</dbReference>
<protein>
    <submittedName>
        <fullName evidence="1">DUF2283 domain-containing protein</fullName>
    </submittedName>
</protein>
<dbReference type="RefSeq" id="WP_154174477.1">
    <property type="nucleotide sequence ID" value="NZ_WJXZ01000004.1"/>
</dbReference>
<evidence type="ECO:0000313" key="2">
    <source>
        <dbReference type="Proteomes" id="UP000441754"/>
    </source>
</evidence>
<keyword evidence="2" id="KW-1185">Reference proteome</keyword>
<evidence type="ECO:0000313" key="1">
    <source>
        <dbReference type="EMBL" id="MRS61061.1"/>
    </source>
</evidence>
<gene>
    <name evidence="1" type="ORF">GJJ30_07140</name>
</gene>
<name>A0A7K0EHJ4_9BACT</name>
<proteinExistence type="predicted"/>
<dbReference type="InterPro" id="IPR019270">
    <property type="entry name" value="DUF2283"/>
</dbReference>
<dbReference type="Proteomes" id="UP000441754">
    <property type="component" value="Unassembled WGS sequence"/>
</dbReference>
<dbReference type="OrthoDB" id="9799670at2"/>
<organism evidence="1 2">
    <name type="scientific">Larkinella terrae</name>
    <dbReference type="NCBI Taxonomy" id="2025311"/>
    <lineage>
        <taxon>Bacteria</taxon>
        <taxon>Pseudomonadati</taxon>
        <taxon>Bacteroidota</taxon>
        <taxon>Cytophagia</taxon>
        <taxon>Cytophagales</taxon>
        <taxon>Spirosomataceae</taxon>
        <taxon>Larkinella</taxon>
    </lineage>
</organism>
<comment type="caution">
    <text evidence="1">The sequence shown here is derived from an EMBL/GenBank/DDBJ whole genome shotgun (WGS) entry which is preliminary data.</text>
</comment>
<accession>A0A7K0EHJ4</accession>
<reference evidence="1 2" key="1">
    <citation type="journal article" date="2018" name="Antonie Van Leeuwenhoek">
        <title>Larkinella terrae sp. nov., isolated from soil on Jeju Island, South Korea.</title>
        <authorList>
            <person name="Ten L.N."/>
            <person name="Jeon J."/>
            <person name="Park S.J."/>
            <person name="Park S."/>
            <person name="Lee S.Y."/>
            <person name="Kim M.K."/>
            <person name="Jung H.Y."/>
        </authorList>
    </citation>
    <scope>NUCLEOTIDE SEQUENCE [LARGE SCALE GENOMIC DNA]</scope>
    <source>
        <strain evidence="1 2">KCTC 52001</strain>
    </source>
</reference>
<dbReference type="Pfam" id="PF10049">
    <property type="entry name" value="DUF2283"/>
    <property type="match status" value="1"/>
</dbReference>
<dbReference type="PANTHER" id="PTHR37029">
    <property type="entry name" value="SSR1768 PROTEIN"/>
    <property type="match status" value="1"/>
</dbReference>
<sequence>MKVKYDKETDILYIRLSDESVAESDEEKPGVILDYSETGTLVGIEVLNASNTQVNPTKFEIEMA</sequence>
<dbReference type="AlphaFoldDB" id="A0A7K0EHJ4"/>